<feature type="region of interest" description="Disordered" evidence="1">
    <location>
        <begin position="168"/>
        <end position="204"/>
    </location>
</feature>
<dbReference type="RefSeq" id="WP_184474830.1">
    <property type="nucleotide sequence ID" value="NZ_JACHOV010000004.1"/>
</dbReference>
<evidence type="ECO:0000313" key="3">
    <source>
        <dbReference type="EMBL" id="MBB4641010.1"/>
    </source>
</evidence>
<protein>
    <submittedName>
        <fullName evidence="3">Uncharacterized protein</fullName>
    </submittedName>
</protein>
<dbReference type="AlphaFoldDB" id="A0A840HTT6"/>
<feature type="chain" id="PRO_5032574113" evidence="2">
    <location>
        <begin position="23"/>
        <end position="204"/>
    </location>
</feature>
<keyword evidence="4" id="KW-1185">Reference proteome</keyword>
<evidence type="ECO:0000313" key="4">
    <source>
        <dbReference type="Proteomes" id="UP000575068"/>
    </source>
</evidence>
<dbReference type="Proteomes" id="UP000575068">
    <property type="component" value="Unassembled WGS sequence"/>
</dbReference>
<proteinExistence type="predicted"/>
<name>A0A840HTT6_9SPHN</name>
<gene>
    <name evidence="3" type="ORF">HNQ99_001314</name>
</gene>
<comment type="caution">
    <text evidence="3">The sequence shown here is derived from an EMBL/GenBank/DDBJ whole genome shotgun (WGS) entry which is preliminary data.</text>
</comment>
<sequence length="204" mass="21083">MKQLAITMCAVFALLSTDLASAQSLTLPEGMGIRLQTRQDISSKNAKVGDPVEFTVAEPVNIAGTTAIPAGSPATGEVTRVQDNGLLGRSGKLEVKVTKVRVGETDVPVRGQRNVKGKSGTLGAVGAGVVFLPLAVIVRGREAKIRAGTTFEVFVDQDVALGDAKPVLGTADPAVSDSPALADPYPHQQPPKPLRTIDPSAPLG</sequence>
<dbReference type="EMBL" id="JACHOV010000004">
    <property type="protein sequence ID" value="MBB4641010.1"/>
    <property type="molecule type" value="Genomic_DNA"/>
</dbReference>
<reference evidence="3 4" key="1">
    <citation type="submission" date="2020-08" db="EMBL/GenBank/DDBJ databases">
        <title>Genomic Encyclopedia of Type Strains, Phase IV (KMG-IV): sequencing the most valuable type-strain genomes for metagenomic binning, comparative biology and taxonomic classification.</title>
        <authorList>
            <person name="Goeker M."/>
        </authorList>
    </citation>
    <scope>NUCLEOTIDE SEQUENCE [LARGE SCALE GENOMIC DNA]</scope>
    <source>
        <strain evidence="3 4">DSM 7465</strain>
    </source>
</reference>
<keyword evidence="2" id="KW-0732">Signal</keyword>
<accession>A0A840HTT6</accession>
<organism evidence="3 4">
    <name type="scientific">Rhizorhapis suberifaciens</name>
    <name type="common">corky root of lettuce</name>
    <dbReference type="NCBI Taxonomy" id="13656"/>
    <lineage>
        <taxon>Bacteria</taxon>
        <taxon>Pseudomonadati</taxon>
        <taxon>Pseudomonadota</taxon>
        <taxon>Alphaproteobacteria</taxon>
        <taxon>Sphingomonadales</taxon>
        <taxon>Sphingomonadaceae</taxon>
        <taxon>Rhizorhapis</taxon>
    </lineage>
</organism>
<feature type="signal peptide" evidence="2">
    <location>
        <begin position="1"/>
        <end position="22"/>
    </location>
</feature>
<evidence type="ECO:0000256" key="1">
    <source>
        <dbReference type="SAM" id="MobiDB-lite"/>
    </source>
</evidence>
<evidence type="ECO:0000256" key="2">
    <source>
        <dbReference type="SAM" id="SignalP"/>
    </source>
</evidence>